<keyword evidence="4" id="KW-0653">Protein transport</keyword>
<reference evidence="7 8" key="1">
    <citation type="submission" date="2018-04" db="EMBL/GenBank/DDBJ databases">
        <authorList>
            <person name="Zhang X."/>
            <person name="Yuan J."/>
            <person name="Li F."/>
            <person name="Xiang J."/>
        </authorList>
    </citation>
    <scope>NUCLEOTIDE SEQUENCE [LARGE SCALE GENOMIC DNA]</scope>
    <source>
        <tissue evidence="7">Muscle</tissue>
    </source>
</reference>
<accession>A0A423TAM0</accession>
<evidence type="ECO:0000256" key="5">
    <source>
        <dbReference type="ARBA" id="ARBA00023034"/>
    </source>
</evidence>
<dbReference type="STRING" id="6689.A0A423TAM0"/>
<dbReference type="Proteomes" id="UP000283509">
    <property type="component" value="Unassembled WGS sequence"/>
</dbReference>
<sequence length="113" mass="12586">MSDTLERQFASWEARSPVPSPAFNGILKAVSKLHEAVSGVLPPQQMYKLFEKITSVLKEKLKVHLVRLNVSSVGPKSWVVTSELTFYFNHLESLGLGGLVSQEEFTSGLWPAR</sequence>
<dbReference type="AlphaFoldDB" id="A0A423TAM0"/>
<evidence type="ECO:0000256" key="4">
    <source>
        <dbReference type="ARBA" id="ARBA00022927"/>
    </source>
</evidence>
<organism evidence="7 8">
    <name type="scientific">Penaeus vannamei</name>
    <name type="common">Whiteleg shrimp</name>
    <name type="synonym">Litopenaeus vannamei</name>
    <dbReference type="NCBI Taxonomy" id="6689"/>
    <lineage>
        <taxon>Eukaryota</taxon>
        <taxon>Metazoa</taxon>
        <taxon>Ecdysozoa</taxon>
        <taxon>Arthropoda</taxon>
        <taxon>Crustacea</taxon>
        <taxon>Multicrustacea</taxon>
        <taxon>Malacostraca</taxon>
        <taxon>Eumalacostraca</taxon>
        <taxon>Eucarida</taxon>
        <taxon>Decapoda</taxon>
        <taxon>Dendrobranchiata</taxon>
        <taxon>Penaeoidea</taxon>
        <taxon>Penaeidae</taxon>
        <taxon>Penaeus</taxon>
    </lineage>
</organism>
<name>A0A423TAM0_PENVA</name>
<evidence type="ECO:0000256" key="1">
    <source>
        <dbReference type="ARBA" id="ARBA00004601"/>
    </source>
</evidence>
<reference evidence="7 8" key="2">
    <citation type="submission" date="2019-01" db="EMBL/GenBank/DDBJ databases">
        <title>The decoding of complex shrimp genome reveals the adaptation for benthos swimmer, frequently molting mechanism and breeding impact on genome.</title>
        <authorList>
            <person name="Sun Y."/>
            <person name="Gao Y."/>
            <person name="Yu Y."/>
        </authorList>
    </citation>
    <scope>NUCLEOTIDE SEQUENCE [LARGE SCALE GENOMIC DNA]</scope>
    <source>
        <tissue evidence="7">Muscle</tissue>
    </source>
</reference>
<keyword evidence="5" id="KW-0333">Golgi apparatus</keyword>
<dbReference type="GO" id="GO:0006896">
    <property type="term" value="P:Golgi to vacuole transport"/>
    <property type="evidence" value="ECO:0007669"/>
    <property type="project" value="TreeGrafter"/>
</dbReference>
<dbReference type="EMBL" id="QCYY01002019">
    <property type="protein sequence ID" value="ROT73543.1"/>
    <property type="molecule type" value="Genomic_DNA"/>
</dbReference>
<proteinExistence type="inferred from homology"/>
<dbReference type="PANTHER" id="PTHR12965:SF0">
    <property type="entry name" value="VACUOLAR PROTEIN SORTING-ASSOCIATED PROTEIN 54"/>
    <property type="match status" value="1"/>
</dbReference>
<gene>
    <name evidence="7" type="ORF">C7M84_008031</name>
</gene>
<dbReference type="InterPro" id="IPR039745">
    <property type="entry name" value="Vps54"/>
</dbReference>
<evidence type="ECO:0000313" key="8">
    <source>
        <dbReference type="Proteomes" id="UP000283509"/>
    </source>
</evidence>
<evidence type="ECO:0000256" key="2">
    <source>
        <dbReference type="ARBA" id="ARBA00009150"/>
    </source>
</evidence>
<comment type="subcellular location">
    <subcellularLocation>
        <location evidence="1">Golgi apparatus</location>
        <location evidence="1">trans-Golgi network</location>
    </subcellularLocation>
</comment>
<dbReference type="OrthoDB" id="6728797at2759"/>
<dbReference type="GO" id="GO:0042147">
    <property type="term" value="P:retrograde transport, endosome to Golgi"/>
    <property type="evidence" value="ECO:0007669"/>
    <property type="project" value="InterPro"/>
</dbReference>
<keyword evidence="8" id="KW-1185">Reference proteome</keyword>
<dbReference type="Gene3D" id="1.20.1280.130">
    <property type="match status" value="1"/>
</dbReference>
<dbReference type="GO" id="GO:0019905">
    <property type="term" value="F:syntaxin binding"/>
    <property type="evidence" value="ECO:0007669"/>
    <property type="project" value="TreeGrafter"/>
</dbReference>
<evidence type="ECO:0000256" key="3">
    <source>
        <dbReference type="ARBA" id="ARBA00022448"/>
    </source>
</evidence>
<protein>
    <submittedName>
        <fullName evidence="7">Putative vacuolar protein sorting-associated protein 54</fullName>
    </submittedName>
</protein>
<evidence type="ECO:0000313" key="7">
    <source>
        <dbReference type="EMBL" id="ROT73543.1"/>
    </source>
</evidence>
<evidence type="ECO:0000256" key="6">
    <source>
        <dbReference type="ARBA" id="ARBA00023054"/>
    </source>
</evidence>
<keyword evidence="6" id="KW-0175">Coiled coil</keyword>
<dbReference type="GO" id="GO:0005829">
    <property type="term" value="C:cytosol"/>
    <property type="evidence" value="ECO:0007669"/>
    <property type="project" value="GOC"/>
</dbReference>
<comment type="similarity">
    <text evidence="2">Belongs to the VPS54 family.</text>
</comment>
<comment type="caution">
    <text evidence="7">The sequence shown here is derived from an EMBL/GenBank/DDBJ whole genome shotgun (WGS) entry which is preliminary data.</text>
</comment>
<dbReference type="GO" id="GO:0015031">
    <property type="term" value="P:protein transport"/>
    <property type="evidence" value="ECO:0007669"/>
    <property type="project" value="UniProtKB-KW"/>
</dbReference>
<keyword evidence="3" id="KW-0813">Transport</keyword>
<dbReference type="PANTHER" id="PTHR12965">
    <property type="entry name" value="VACUOLAR PROTEIN SORTING 54"/>
    <property type="match status" value="1"/>
</dbReference>
<dbReference type="GO" id="GO:0000938">
    <property type="term" value="C:GARP complex"/>
    <property type="evidence" value="ECO:0007669"/>
    <property type="project" value="InterPro"/>
</dbReference>